<dbReference type="CDD" id="cd09876">
    <property type="entry name" value="PIN_Nob1-like"/>
    <property type="match status" value="1"/>
</dbReference>
<dbReference type="GO" id="GO:0003677">
    <property type="term" value="F:DNA binding"/>
    <property type="evidence" value="ECO:0007669"/>
    <property type="project" value="UniProtKB-KW"/>
</dbReference>
<evidence type="ECO:0000256" key="1">
    <source>
        <dbReference type="ARBA" id="ARBA00022722"/>
    </source>
</evidence>
<dbReference type="PANTHER" id="PTHR12814">
    <property type="entry name" value="RNA-BINDING PROTEIN NOB1"/>
    <property type="match status" value="1"/>
</dbReference>
<feature type="domain" description="PIN" evidence="4">
    <location>
        <begin position="2"/>
        <end position="103"/>
    </location>
</feature>
<dbReference type="GO" id="GO:0016787">
    <property type="term" value="F:hydrolase activity"/>
    <property type="evidence" value="ECO:0007669"/>
    <property type="project" value="UniProtKB-KW"/>
</dbReference>
<keyword evidence="3" id="KW-0378">Hydrolase</keyword>
<keyword evidence="1" id="KW-0540">Nuclease</keyword>
<dbReference type="InterPro" id="IPR002716">
    <property type="entry name" value="PIN_dom"/>
</dbReference>
<evidence type="ECO:0000313" key="6">
    <source>
        <dbReference type="Proteomes" id="UP000470772"/>
    </source>
</evidence>
<protein>
    <submittedName>
        <fullName evidence="5">DNA-binding protein</fullName>
    </submittedName>
</protein>
<evidence type="ECO:0000313" key="5">
    <source>
        <dbReference type="EMBL" id="MUN29364.1"/>
    </source>
</evidence>
<comment type="caution">
    <text evidence="5">The sequence shown here is derived from an EMBL/GenBank/DDBJ whole genome shotgun (WGS) entry which is preliminary data.</text>
</comment>
<dbReference type="PANTHER" id="PTHR12814:SF2">
    <property type="entry name" value="RNA-BINDING PROTEIN NOB1"/>
    <property type="match status" value="1"/>
</dbReference>
<dbReference type="SUPFAM" id="SSF88723">
    <property type="entry name" value="PIN domain-like"/>
    <property type="match status" value="1"/>
</dbReference>
<evidence type="ECO:0000259" key="4">
    <source>
        <dbReference type="SMART" id="SM00670"/>
    </source>
</evidence>
<proteinExistence type="predicted"/>
<evidence type="ECO:0000256" key="3">
    <source>
        <dbReference type="ARBA" id="ARBA00022801"/>
    </source>
</evidence>
<dbReference type="GO" id="GO:0046872">
    <property type="term" value="F:metal ion binding"/>
    <property type="evidence" value="ECO:0007669"/>
    <property type="project" value="UniProtKB-KW"/>
</dbReference>
<dbReference type="Pfam" id="PF17146">
    <property type="entry name" value="PIN_6"/>
    <property type="match status" value="1"/>
</dbReference>
<reference evidence="5 6" key="1">
    <citation type="submission" date="2019-10" db="EMBL/GenBank/DDBJ databases">
        <title>Sequencing and Assembly of Multiple Reported Metal-Biooxidizing Members of the Extremely Thermoacidophilic Archaeal Family Sulfolobaceae.</title>
        <authorList>
            <person name="Counts J.A."/>
            <person name="Kelly R.M."/>
        </authorList>
    </citation>
    <scope>NUCLEOTIDE SEQUENCE [LARGE SCALE GENOMIC DNA]</scope>
    <source>
        <strain evidence="5 6">DSM 6482</strain>
    </source>
</reference>
<dbReference type="InterPro" id="IPR039907">
    <property type="entry name" value="NOB1"/>
</dbReference>
<dbReference type="InterPro" id="IPR029060">
    <property type="entry name" value="PIN-like_dom_sf"/>
</dbReference>
<sequence>MDKIILDTAGFLAGIENAFPRVYTTAEVISEVKDSSSLMNLNMAISSGKVIVFKPKESSVKEALSYASKVKDYSLSKTDISILALALELKPCVVFTDDFSLQNVLKIAEIDYRSVKVNRKINEIREFYYKCESCGKTYSKYIEKCNICGSRVIKTRRNNH</sequence>
<evidence type="ECO:0000256" key="2">
    <source>
        <dbReference type="ARBA" id="ARBA00022723"/>
    </source>
</evidence>
<organism evidence="5 6">
    <name type="scientific">Sulfuracidifex metallicus DSM 6482 = JCM 9184</name>
    <dbReference type="NCBI Taxonomy" id="523847"/>
    <lineage>
        <taxon>Archaea</taxon>
        <taxon>Thermoproteota</taxon>
        <taxon>Thermoprotei</taxon>
        <taxon>Sulfolobales</taxon>
        <taxon>Sulfolobaceae</taxon>
        <taxon>Sulfuracidifex</taxon>
    </lineage>
</organism>
<dbReference type="GO" id="GO:0030688">
    <property type="term" value="C:preribosome, small subunit precursor"/>
    <property type="evidence" value="ECO:0007669"/>
    <property type="project" value="TreeGrafter"/>
</dbReference>
<dbReference type="EMBL" id="WGGD01000005">
    <property type="protein sequence ID" value="MUN29364.1"/>
    <property type="molecule type" value="Genomic_DNA"/>
</dbReference>
<dbReference type="GO" id="GO:0004521">
    <property type="term" value="F:RNA endonuclease activity"/>
    <property type="evidence" value="ECO:0007669"/>
    <property type="project" value="TreeGrafter"/>
</dbReference>
<dbReference type="AlphaFoldDB" id="A0A6A9QL93"/>
<dbReference type="OrthoDB" id="27944at2157"/>
<dbReference type="Proteomes" id="UP000470772">
    <property type="component" value="Unassembled WGS sequence"/>
</dbReference>
<dbReference type="InterPro" id="IPR033411">
    <property type="entry name" value="Ribonuclease_PIN"/>
</dbReference>
<gene>
    <name evidence="5" type="ORF">GC250_07935</name>
</gene>
<keyword evidence="5" id="KW-0238">DNA-binding</keyword>
<name>A0A6A9QL93_SULME</name>
<dbReference type="RefSeq" id="WP_054838369.1">
    <property type="nucleotide sequence ID" value="NZ_BBBY01000008.1"/>
</dbReference>
<dbReference type="GO" id="GO:0030490">
    <property type="term" value="P:maturation of SSU-rRNA"/>
    <property type="evidence" value="ECO:0007669"/>
    <property type="project" value="TreeGrafter"/>
</dbReference>
<dbReference type="SMART" id="SM00670">
    <property type="entry name" value="PINc"/>
    <property type="match status" value="1"/>
</dbReference>
<accession>A0A6A9QL93</accession>
<keyword evidence="6" id="KW-1185">Reference proteome</keyword>
<dbReference type="Gene3D" id="3.40.50.1010">
    <property type="entry name" value="5'-nuclease"/>
    <property type="match status" value="1"/>
</dbReference>
<keyword evidence="2" id="KW-0479">Metal-binding</keyword>